<protein>
    <submittedName>
        <fullName evidence="2">DUF1738 domain-containing protein</fullName>
    </submittedName>
</protein>
<organism evidence="2 3">
    <name type="scientific">Campylobacter helveticus</name>
    <dbReference type="NCBI Taxonomy" id="28898"/>
    <lineage>
        <taxon>Bacteria</taxon>
        <taxon>Pseudomonadati</taxon>
        <taxon>Campylobacterota</taxon>
        <taxon>Epsilonproteobacteria</taxon>
        <taxon>Campylobacterales</taxon>
        <taxon>Campylobacteraceae</taxon>
        <taxon>Campylobacter</taxon>
    </lineage>
</organism>
<dbReference type="GO" id="GO:0003697">
    <property type="term" value="F:single-stranded DNA binding"/>
    <property type="evidence" value="ECO:0007669"/>
    <property type="project" value="InterPro"/>
</dbReference>
<accession>A0AAX2UJU9</accession>
<evidence type="ECO:0000259" key="1">
    <source>
        <dbReference type="Pfam" id="PF08401"/>
    </source>
</evidence>
<dbReference type="RefSeq" id="WP_139021484.1">
    <property type="nucleotide sequence ID" value="NZ_CAUWMG010000036.1"/>
</dbReference>
<proteinExistence type="predicted"/>
<evidence type="ECO:0000313" key="3">
    <source>
        <dbReference type="Proteomes" id="UP000306813"/>
    </source>
</evidence>
<dbReference type="InterPro" id="IPR013610">
    <property type="entry name" value="ArdC_N"/>
</dbReference>
<dbReference type="Pfam" id="PF08401">
    <property type="entry name" value="ArdcN"/>
    <property type="match status" value="1"/>
</dbReference>
<dbReference type="AlphaFoldDB" id="A0AAX2UJU9"/>
<name>A0AAX2UJU9_9BACT</name>
<sequence length="273" mass="31743">MATKKVKETAVEVTAPTQSQDSYVKWEDKTNAQRLESINNYYKMLMAKAIGDKKAFWDKDMDSKEIDNTIPYNPSTGKPYGGVISLALRAVKEIQNYPDSDFLTMRQANLLHGKLKYEVNEKGEKEYPKGVKMTIMKNYEYQPKLDKDGQPLFREVQVNGEKVKQPVMDKVYLQQPKLETITLYHTSQFNDLDASKLKTRDLKPLEEYREKQKENAYDLRPKLDFLGLTPKVTQDLNNFLTSQNKGVDYKKIQHQSLNQIKKQEKVQEQGRSM</sequence>
<reference evidence="2 3" key="1">
    <citation type="submission" date="2019-05" db="EMBL/GenBank/DDBJ databases">
        <title>Draft genomes of eight strains of Campylobacter helveticus isolated from cats and a dog in New Zealand.</title>
        <authorList>
            <person name="Bojanic K."/>
            <person name="Midwinter A.C."/>
            <person name="Biggs P.J."/>
            <person name="Acke E."/>
            <person name="Cornelius A.J."/>
            <person name="Marshall J.C."/>
        </authorList>
    </citation>
    <scope>NUCLEOTIDE SEQUENCE [LARGE SCALE GENOMIC DNA]</scope>
    <source>
        <strain evidence="2 3">ACP123b</strain>
    </source>
</reference>
<dbReference type="Proteomes" id="UP000306813">
    <property type="component" value="Unassembled WGS sequence"/>
</dbReference>
<dbReference type="EMBL" id="VDBS01000047">
    <property type="protein sequence ID" value="TNB56938.1"/>
    <property type="molecule type" value="Genomic_DNA"/>
</dbReference>
<comment type="caution">
    <text evidence="2">The sequence shown here is derived from an EMBL/GenBank/DDBJ whole genome shotgun (WGS) entry which is preliminary data.</text>
</comment>
<evidence type="ECO:0000313" key="2">
    <source>
        <dbReference type="EMBL" id="TNB56938.1"/>
    </source>
</evidence>
<feature type="domain" description="N-terminal" evidence="1">
    <location>
        <begin position="46"/>
        <end position="131"/>
    </location>
</feature>
<gene>
    <name evidence="2" type="ORF">FDW42_06275</name>
</gene>